<keyword evidence="4" id="KW-0255">Endonuclease</keyword>
<evidence type="ECO:0000256" key="1">
    <source>
        <dbReference type="ARBA" id="ARBA00022679"/>
    </source>
</evidence>
<name>A0A0A9YA18_LYGHE</name>
<sequence length="118" mass="13825">ENSGMLSPVYFASRKLNKHGENYTAYELEALAVSFAFRKFRIYLEHNEFDLYTDHKALTAITDLAKNGGRLARWVLNFMPFRYTVRHIKGVNNTITDYLSRNPISKDTEEPQKDQYIQ</sequence>
<dbReference type="PANTHER" id="PTHR37984:SF5">
    <property type="entry name" value="PROTEIN NYNRIN-LIKE"/>
    <property type="match status" value="1"/>
</dbReference>
<keyword evidence="5" id="KW-0378">Hydrolase</keyword>
<feature type="non-terminal residue" evidence="8">
    <location>
        <position position="1"/>
    </location>
</feature>
<protein>
    <recommendedName>
        <fullName evidence="7">Reverse transcriptase RNase H-like domain-containing protein</fullName>
    </recommendedName>
</protein>
<dbReference type="AlphaFoldDB" id="A0A0A9YA18"/>
<dbReference type="InterPro" id="IPR041373">
    <property type="entry name" value="RT_RNaseH"/>
</dbReference>
<evidence type="ECO:0000313" key="8">
    <source>
        <dbReference type="EMBL" id="JAG26380.1"/>
    </source>
</evidence>
<dbReference type="GO" id="GO:0003964">
    <property type="term" value="F:RNA-directed DNA polymerase activity"/>
    <property type="evidence" value="ECO:0007669"/>
    <property type="project" value="UniProtKB-KW"/>
</dbReference>
<organism evidence="8">
    <name type="scientific">Lygus hesperus</name>
    <name type="common">Western plant bug</name>
    <dbReference type="NCBI Taxonomy" id="30085"/>
    <lineage>
        <taxon>Eukaryota</taxon>
        <taxon>Metazoa</taxon>
        <taxon>Ecdysozoa</taxon>
        <taxon>Arthropoda</taxon>
        <taxon>Hexapoda</taxon>
        <taxon>Insecta</taxon>
        <taxon>Pterygota</taxon>
        <taxon>Neoptera</taxon>
        <taxon>Paraneoptera</taxon>
        <taxon>Hemiptera</taxon>
        <taxon>Heteroptera</taxon>
        <taxon>Panheteroptera</taxon>
        <taxon>Cimicomorpha</taxon>
        <taxon>Miridae</taxon>
        <taxon>Mirini</taxon>
        <taxon>Lygus</taxon>
    </lineage>
</organism>
<accession>A0A0A9YA18</accession>
<evidence type="ECO:0000256" key="4">
    <source>
        <dbReference type="ARBA" id="ARBA00022759"/>
    </source>
</evidence>
<dbReference type="Pfam" id="PF17917">
    <property type="entry name" value="RT_RNaseH"/>
    <property type="match status" value="1"/>
</dbReference>
<keyword evidence="2" id="KW-0548">Nucleotidyltransferase</keyword>
<evidence type="ECO:0000256" key="5">
    <source>
        <dbReference type="ARBA" id="ARBA00022801"/>
    </source>
</evidence>
<feature type="non-terminal residue" evidence="8">
    <location>
        <position position="118"/>
    </location>
</feature>
<dbReference type="InterPro" id="IPR043502">
    <property type="entry name" value="DNA/RNA_pol_sf"/>
</dbReference>
<dbReference type="GO" id="GO:0016787">
    <property type="term" value="F:hydrolase activity"/>
    <property type="evidence" value="ECO:0007669"/>
    <property type="project" value="UniProtKB-KW"/>
</dbReference>
<keyword evidence="6" id="KW-0695">RNA-directed DNA polymerase</keyword>
<keyword evidence="3" id="KW-0540">Nuclease</keyword>
<dbReference type="GO" id="GO:0004519">
    <property type="term" value="F:endonuclease activity"/>
    <property type="evidence" value="ECO:0007669"/>
    <property type="project" value="UniProtKB-KW"/>
</dbReference>
<keyword evidence="1" id="KW-0808">Transferase</keyword>
<dbReference type="SUPFAM" id="SSF56672">
    <property type="entry name" value="DNA/RNA polymerases"/>
    <property type="match status" value="1"/>
</dbReference>
<proteinExistence type="predicted"/>
<dbReference type="PANTHER" id="PTHR37984">
    <property type="entry name" value="PROTEIN CBG26694"/>
    <property type="match status" value="1"/>
</dbReference>
<evidence type="ECO:0000256" key="2">
    <source>
        <dbReference type="ARBA" id="ARBA00022695"/>
    </source>
</evidence>
<gene>
    <name evidence="8" type="ORF">CM83_105117</name>
</gene>
<dbReference type="CDD" id="cd09274">
    <property type="entry name" value="RNase_HI_RT_Ty3"/>
    <property type="match status" value="1"/>
</dbReference>
<evidence type="ECO:0000259" key="7">
    <source>
        <dbReference type="Pfam" id="PF17917"/>
    </source>
</evidence>
<dbReference type="InterPro" id="IPR050951">
    <property type="entry name" value="Retrovirus_Pol_polyprotein"/>
</dbReference>
<dbReference type="EMBL" id="GBHO01017224">
    <property type="protein sequence ID" value="JAG26380.1"/>
    <property type="molecule type" value="Transcribed_RNA"/>
</dbReference>
<feature type="domain" description="Reverse transcriptase RNase H-like" evidence="7">
    <location>
        <begin position="4"/>
        <end position="80"/>
    </location>
</feature>
<reference evidence="8" key="1">
    <citation type="journal article" date="2014" name="PLoS ONE">
        <title>Transcriptome-Based Identification of ABC Transporters in the Western Tarnished Plant Bug Lygus hesperus.</title>
        <authorList>
            <person name="Hull J.J."/>
            <person name="Chaney K."/>
            <person name="Geib S.M."/>
            <person name="Fabrick J.A."/>
            <person name="Brent C.S."/>
            <person name="Walsh D."/>
            <person name="Lavine L.C."/>
        </authorList>
    </citation>
    <scope>NUCLEOTIDE SEQUENCE</scope>
</reference>
<reference evidence="8" key="2">
    <citation type="submission" date="2014-07" db="EMBL/GenBank/DDBJ databases">
        <authorList>
            <person name="Hull J."/>
        </authorList>
    </citation>
    <scope>NUCLEOTIDE SEQUENCE</scope>
</reference>
<evidence type="ECO:0000256" key="3">
    <source>
        <dbReference type="ARBA" id="ARBA00022722"/>
    </source>
</evidence>
<evidence type="ECO:0000256" key="6">
    <source>
        <dbReference type="ARBA" id="ARBA00022918"/>
    </source>
</evidence>